<keyword evidence="2" id="KW-1185">Reference proteome</keyword>
<proteinExistence type="predicted"/>
<comment type="caution">
    <text evidence="1">The sequence shown here is derived from an EMBL/GenBank/DDBJ whole genome shotgun (WGS) entry which is preliminary data.</text>
</comment>
<evidence type="ECO:0000313" key="2">
    <source>
        <dbReference type="Proteomes" id="UP001152320"/>
    </source>
</evidence>
<gene>
    <name evidence="1" type="ORF">HOLleu_09716</name>
</gene>
<dbReference type="Proteomes" id="UP001152320">
    <property type="component" value="Chromosome 4"/>
</dbReference>
<organism evidence="1 2">
    <name type="scientific">Holothuria leucospilota</name>
    <name type="common">Black long sea cucumber</name>
    <name type="synonym">Mertensiothuria leucospilota</name>
    <dbReference type="NCBI Taxonomy" id="206669"/>
    <lineage>
        <taxon>Eukaryota</taxon>
        <taxon>Metazoa</taxon>
        <taxon>Echinodermata</taxon>
        <taxon>Eleutherozoa</taxon>
        <taxon>Echinozoa</taxon>
        <taxon>Holothuroidea</taxon>
        <taxon>Aspidochirotacea</taxon>
        <taxon>Aspidochirotida</taxon>
        <taxon>Holothuriidae</taxon>
        <taxon>Holothuria</taxon>
    </lineage>
</organism>
<evidence type="ECO:0000313" key="1">
    <source>
        <dbReference type="EMBL" id="KAJ8042848.1"/>
    </source>
</evidence>
<protein>
    <submittedName>
        <fullName evidence="1">Uncharacterized protein</fullName>
    </submittedName>
</protein>
<dbReference type="AlphaFoldDB" id="A0A9Q1CDR3"/>
<reference evidence="1" key="1">
    <citation type="submission" date="2021-10" db="EMBL/GenBank/DDBJ databases">
        <title>Tropical sea cucumber genome reveals ecological adaptation and Cuvierian tubules defense mechanism.</title>
        <authorList>
            <person name="Chen T."/>
        </authorList>
    </citation>
    <scope>NUCLEOTIDE SEQUENCE</scope>
    <source>
        <strain evidence="1">Nanhai2018</strain>
        <tissue evidence="1">Muscle</tissue>
    </source>
</reference>
<sequence length="102" mass="11640">MTVRIKFEVKGCVDMGYLARSFIIRRQNSKKGRKAVILELEVWPISKRLIGPLARFGLTRPGKIIITTRKVPVTYVRTTSAKFEVTKLRLVKRTGQVVTPKV</sequence>
<name>A0A9Q1CDR3_HOLLE</name>
<dbReference type="EMBL" id="JAIZAY010000004">
    <property type="protein sequence ID" value="KAJ8042848.1"/>
    <property type="molecule type" value="Genomic_DNA"/>
</dbReference>
<accession>A0A9Q1CDR3</accession>